<evidence type="ECO:0000313" key="1">
    <source>
        <dbReference type="EMBL" id="MQT48826.1"/>
    </source>
</evidence>
<evidence type="ECO:0000313" key="3">
    <source>
        <dbReference type="Proteomes" id="UP000441404"/>
    </source>
</evidence>
<sequence length="325" mass="36352">MRLALYFYKWCGKLLVTNNEITMKKIITALLTTLTLGVAQAEYIMKLPLQADQGGTLPQGSINIAPMSQPEEWLPISPAYTLWTNAGQTYDCTNWTPDPSTITVGQTFTQTANDCKQDQTRSRQDREQETTTLAVRDTGLPVTENQTITTIATRDTVGTLETWIAITPTYTAWVNSGAVYECTNWTPDPSTIAIGQPFTQTATDCKQDQTRSRQNREQETTTLDIRNVGTATEESQTIQTSLTKTEIGTKITKTCRYNAISDNAYNLGGGSADYFYTWDGAFIGYASGANPLILGGYKYTYSVFREKIVSQYFWANYYEICREPI</sequence>
<dbReference type="AlphaFoldDB" id="A0A7X1XJ45"/>
<name>A0A7X1XJ45_9PSED</name>
<organism evidence="2 4">
    <name type="scientific">Pseudomonas helleri</name>
    <dbReference type="NCBI Taxonomy" id="1608996"/>
    <lineage>
        <taxon>Bacteria</taxon>
        <taxon>Pseudomonadati</taxon>
        <taxon>Pseudomonadota</taxon>
        <taxon>Gammaproteobacteria</taxon>
        <taxon>Pseudomonadales</taxon>
        <taxon>Pseudomonadaceae</taxon>
        <taxon>Pseudomonas</taxon>
    </lineage>
</organism>
<accession>A0A7X1XJ45</accession>
<gene>
    <name evidence="2" type="ORF">GHO39_25930</name>
    <name evidence="1" type="ORF">GHO40_19155</name>
</gene>
<dbReference type="Proteomes" id="UP000441404">
    <property type="component" value="Unassembled WGS sequence"/>
</dbReference>
<evidence type="ECO:0000313" key="4">
    <source>
        <dbReference type="Proteomes" id="UP000489190"/>
    </source>
</evidence>
<evidence type="ECO:0000313" key="2">
    <source>
        <dbReference type="EMBL" id="MQT92535.1"/>
    </source>
</evidence>
<reference evidence="3 4" key="1">
    <citation type="submission" date="2019-10" db="EMBL/GenBank/DDBJ databases">
        <title>Evaluation of single-gene subtyping targets for Pseudomonas.</title>
        <authorList>
            <person name="Reichler S.J."/>
            <person name="Orsi R.H."/>
            <person name="Wiedmann M."/>
            <person name="Martin N.H."/>
            <person name="Murphy S.I."/>
        </authorList>
    </citation>
    <scope>NUCLEOTIDE SEQUENCE [LARGE SCALE GENOMIC DNA]</scope>
    <source>
        <strain evidence="2 4">FSL R10-3254</strain>
        <strain evidence="1 3">FSL R10-3257</strain>
    </source>
</reference>
<comment type="caution">
    <text evidence="2">The sequence shown here is derived from an EMBL/GenBank/DDBJ whole genome shotgun (WGS) entry which is preliminary data.</text>
</comment>
<dbReference type="RefSeq" id="WP_153330828.1">
    <property type="nucleotide sequence ID" value="NZ_WIWI01000114.1"/>
</dbReference>
<dbReference type="Proteomes" id="UP000489190">
    <property type="component" value="Unassembled WGS sequence"/>
</dbReference>
<protein>
    <submittedName>
        <fullName evidence="2">Uncharacterized protein</fullName>
    </submittedName>
</protein>
<dbReference type="EMBL" id="WIWI01000114">
    <property type="protein sequence ID" value="MQT92535.1"/>
    <property type="molecule type" value="Genomic_DNA"/>
</dbReference>
<proteinExistence type="predicted"/>
<dbReference type="EMBL" id="WIWJ01000039">
    <property type="protein sequence ID" value="MQT48826.1"/>
    <property type="molecule type" value="Genomic_DNA"/>
</dbReference>